<feature type="domain" description="PucR C-terminal helix-turn-helix" evidence="2">
    <location>
        <begin position="425"/>
        <end position="480"/>
    </location>
</feature>
<reference evidence="4 5" key="1">
    <citation type="submission" date="2016-11" db="EMBL/GenBank/DDBJ databases">
        <authorList>
            <person name="Jaros S."/>
            <person name="Januszkiewicz K."/>
            <person name="Wedrychowicz H."/>
        </authorList>
    </citation>
    <scope>NUCLEOTIDE SEQUENCE [LARGE SCALE GENOMIC DNA]</scope>
    <source>
        <strain evidence="4 5">DSM 45627</strain>
    </source>
</reference>
<dbReference type="PANTHER" id="PTHR33744">
    <property type="entry name" value="CARBOHYDRATE DIACID REGULATOR"/>
    <property type="match status" value="1"/>
</dbReference>
<gene>
    <name evidence="4" type="ORF">SAMN05443575_2997</name>
</gene>
<dbReference type="Gene3D" id="1.10.10.2840">
    <property type="entry name" value="PucR C-terminal helix-turn-helix domain"/>
    <property type="match status" value="1"/>
</dbReference>
<dbReference type="OrthoDB" id="3170447at2"/>
<dbReference type="EMBL" id="FQVU01000004">
    <property type="protein sequence ID" value="SHG97635.1"/>
    <property type="molecule type" value="Genomic_DNA"/>
</dbReference>
<dbReference type="PRINTS" id="PR01590">
    <property type="entry name" value="HTHFIS"/>
</dbReference>
<keyword evidence="5" id="KW-1185">Reference proteome</keyword>
<feature type="domain" description="CdaR GGDEF-like" evidence="3">
    <location>
        <begin position="257"/>
        <end position="371"/>
    </location>
</feature>
<dbReference type="RefSeq" id="WP_084181174.1">
    <property type="nucleotide sequence ID" value="NZ_FQVU01000004.1"/>
</dbReference>
<dbReference type="InterPro" id="IPR002197">
    <property type="entry name" value="HTH_Fis"/>
</dbReference>
<evidence type="ECO:0000313" key="5">
    <source>
        <dbReference type="Proteomes" id="UP000186132"/>
    </source>
</evidence>
<comment type="similarity">
    <text evidence="1">Belongs to the CdaR family.</text>
</comment>
<evidence type="ECO:0000259" key="2">
    <source>
        <dbReference type="Pfam" id="PF13556"/>
    </source>
</evidence>
<dbReference type="GO" id="GO:0043565">
    <property type="term" value="F:sequence-specific DNA binding"/>
    <property type="evidence" value="ECO:0007669"/>
    <property type="project" value="InterPro"/>
</dbReference>
<dbReference type="InterPro" id="IPR041522">
    <property type="entry name" value="CdaR_GGDEF"/>
</dbReference>
<dbReference type="InterPro" id="IPR051448">
    <property type="entry name" value="CdaR-like_regulators"/>
</dbReference>
<sequence length="492" mass="52894">MSRLARIAAEADLVVLAPSSLPPPSAVHLLDAEGRPARAERIPPAALVVLDRTAAARDTAQPLDLVVGRVAHRLRPAVIVVASVEPPPRTLPAGVASVVCEAGCGLLWTGPGATTDVAALATRMRTTLAAETERRPADPELVAAALDGDLDLAPLLERLAVRLDACVAVTDRGTTVLEAGADRGGPHEVRYELDHATARGTELAVDRREPIDDCVRDALVPVARIVSLSWRVHRADREAAEPARAQLALILGDDLQAREAALRRSRRLQLFPRRRMVVAVIEPFAQSVGPTGLRRLAAQLEPAATRADPRSTMLVWDGGVVLLLDAVTDLDALVRGFRRAASLPLSTGVSRVVSDARSLPGAHREAARAATIGRRLGAANDVTRYEQLGMLRLLYQLPEHERRAFVAETLGPVAGDDAEAAESRRLLRALRAAQGNLADAARRLFVHRNTLRQRLTKLESAIGPFLDQPDRQLAVYAALELHRLDDDRSDGG</sequence>
<evidence type="ECO:0000313" key="4">
    <source>
        <dbReference type="EMBL" id="SHG97635.1"/>
    </source>
</evidence>
<dbReference type="InterPro" id="IPR042070">
    <property type="entry name" value="PucR_C-HTH_sf"/>
</dbReference>
<dbReference type="PANTHER" id="PTHR33744:SF7">
    <property type="entry name" value="PUCR FAMILY TRANSCRIPTIONAL REGULATOR"/>
    <property type="match status" value="1"/>
</dbReference>
<dbReference type="STRING" id="1206085.SAMN05443575_2997"/>
<proteinExistence type="inferred from homology"/>
<dbReference type="SUPFAM" id="SSF46689">
    <property type="entry name" value="Homeodomain-like"/>
    <property type="match status" value="1"/>
</dbReference>
<protein>
    <submittedName>
        <fullName evidence="4">PucR C-terminal helix-turn-helix domain-containing protein</fullName>
    </submittedName>
</protein>
<dbReference type="InterPro" id="IPR025736">
    <property type="entry name" value="PucR_C-HTH_dom"/>
</dbReference>
<dbReference type="Proteomes" id="UP000186132">
    <property type="component" value="Unassembled WGS sequence"/>
</dbReference>
<organism evidence="4 5">
    <name type="scientific">Jatrophihabitans endophyticus</name>
    <dbReference type="NCBI Taxonomy" id="1206085"/>
    <lineage>
        <taxon>Bacteria</taxon>
        <taxon>Bacillati</taxon>
        <taxon>Actinomycetota</taxon>
        <taxon>Actinomycetes</taxon>
        <taxon>Jatrophihabitantales</taxon>
        <taxon>Jatrophihabitantaceae</taxon>
        <taxon>Jatrophihabitans</taxon>
    </lineage>
</organism>
<evidence type="ECO:0000256" key="1">
    <source>
        <dbReference type="ARBA" id="ARBA00006754"/>
    </source>
</evidence>
<evidence type="ECO:0000259" key="3">
    <source>
        <dbReference type="Pfam" id="PF17853"/>
    </source>
</evidence>
<dbReference type="AlphaFoldDB" id="A0A1M5P7F6"/>
<name>A0A1M5P7F6_9ACTN</name>
<dbReference type="Pfam" id="PF13556">
    <property type="entry name" value="HTH_30"/>
    <property type="match status" value="1"/>
</dbReference>
<dbReference type="Pfam" id="PF17853">
    <property type="entry name" value="GGDEF_2"/>
    <property type="match status" value="1"/>
</dbReference>
<dbReference type="InterPro" id="IPR009057">
    <property type="entry name" value="Homeodomain-like_sf"/>
</dbReference>
<accession>A0A1M5P7F6</accession>